<dbReference type="EMBL" id="QFFJ01000001">
    <property type="protein sequence ID" value="RBL91510.1"/>
    <property type="molecule type" value="Genomic_DNA"/>
</dbReference>
<reference evidence="2 3" key="1">
    <citation type="submission" date="2018-05" db="EMBL/GenBank/DDBJ databases">
        <title>Chitinophaga sp. K3CV102501T nov., isolated from isolated from a monsoon evergreen broad-leaved forest soil.</title>
        <authorList>
            <person name="Lv Y."/>
        </authorList>
    </citation>
    <scope>NUCLEOTIDE SEQUENCE [LARGE SCALE GENOMIC DNA]</scope>
    <source>
        <strain evidence="2 3">GDMCC 1.1325</strain>
    </source>
</reference>
<protein>
    <submittedName>
        <fullName evidence="2">ABC transporter</fullName>
    </submittedName>
</protein>
<sequence>MDIKKEIVKTLKDLLLKSNAHVNFAAAVKGLPAELRGVVPAQLPYSVWQLVEHIRLTQADILNFSRNADYQSPAWPEGYWPKKAAPVNDAAWEQSLNQVKSDTHAFIALLEAPEADLFRPFPYGDGQHLFREALLIADHTSYHTGEIIAVRRLLNAWK</sequence>
<comment type="caution">
    <text evidence="2">The sequence shown here is derived from an EMBL/GenBank/DDBJ whole genome shotgun (WGS) entry which is preliminary data.</text>
</comment>
<gene>
    <name evidence="2" type="ORF">DF182_02550</name>
</gene>
<dbReference type="InterPro" id="IPR024775">
    <property type="entry name" value="DinB-like"/>
</dbReference>
<dbReference type="RefSeq" id="WP_113614108.1">
    <property type="nucleotide sequence ID" value="NZ_QFFJ01000001.1"/>
</dbReference>
<name>A0A365XZ40_9BACT</name>
<evidence type="ECO:0000313" key="2">
    <source>
        <dbReference type="EMBL" id="RBL91510.1"/>
    </source>
</evidence>
<dbReference type="Proteomes" id="UP000253410">
    <property type="component" value="Unassembled WGS sequence"/>
</dbReference>
<proteinExistence type="predicted"/>
<keyword evidence="3" id="KW-1185">Reference proteome</keyword>
<organism evidence="2 3">
    <name type="scientific">Chitinophaga flava</name>
    <dbReference type="NCBI Taxonomy" id="2259036"/>
    <lineage>
        <taxon>Bacteria</taxon>
        <taxon>Pseudomonadati</taxon>
        <taxon>Bacteroidota</taxon>
        <taxon>Chitinophagia</taxon>
        <taxon>Chitinophagales</taxon>
        <taxon>Chitinophagaceae</taxon>
        <taxon>Chitinophaga</taxon>
    </lineage>
</organism>
<evidence type="ECO:0000313" key="3">
    <source>
        <dbReference type="Proteomes" id="UP000253410"/>
    </source>
</evidence>
<dbReference type="Pfam" id="PF12867">
    <property type="entry name" value="DinB_2"/>
    <property type="match status" value="1"/>
</dbReference>
<feature type="domain" description="DinB-like" evidence="1">
    <location>
        <begin position="23"/>
        <end position="147"/>
    </location>
</feature>
<dbReference type="Gene3D" id="1.20.120.450">
    <property type="entry name" value="dinb family like domain"/>
    <property type="match status" value="1"/>
</dbReference>
<accession>A0A365XZ40</accession>
<dbReference type="AlphaFoldDB" id="A0A365XZ40"/>
<dbReference type="OrthoDB" id="9798830at2"/>
<evidence type="ECO:0000259" key="1">
    <source>
        <dbReference type="Pfam" id="PF12867"/>
    </source>
</evidence>
<dbReference type="SUPFAM" id="SSF109854">
    <property type="entry name" value="DinB/YfiT-like putative metalloenzymes"/>
    <property type="match status" value="1"/>
</dbReference>
<dbReference type="InterPro" id="IPR034660">
    <property type="entry name" value="DinB/YfiT-like"/>
</dbReference>